<accession>A0AAU9RRF9</accession>
<dbReference type="SUPFAM" id="SSF56784">
    <property type="entry name" value="HAD-like"/>
    <property type="match status" value="1"/>
</dbReference>
<dbReference type="InterPro" id="IPR023214">
    <property type="entry name" value="HAD_sf"/>
</dbReference>
<reference evidence="1 2" key="1">
    <citation type="submission" date="2022-03" db="EMBL/GenBank/DDBJ databases">
        <authorList>
            <person name="Nunn A."/>
            <person name="Chopra R."/>
            <person name="Nunn A."/>
            <person name="Contreras Garrido A."/>
        </authorList>
    </citation>
    <scope>NUCLEOTIDE SEQUENCE [LARGE SCALE GENOMIC DNA]</scope>
</reference>
<keyword evidence="2" id="KW-1185">Reference proteome</keyword>
<evidence type="ECO:0000313" key="1">
    <source>
        <dbReference type="EMBL" id="CAH2048405.1"/>
    </source>
</evidence>
<proteinExistence type="predicted"/>
<dbReference type="Gene3D" id="3.40.50.1000">
    <property type="entry name" value="HAD superfamily/HAD-like"/>
    <property type="match status" value="1"/>
</dbReference>
<dbReference type="Proteomes" id="UP000836841">
    <property type="component" value="Chromosome 2"/>
</dbReference>
<dbReference type="InterPro" id="IPR006357">
    <property type="entry name" value="HAD-SF_hydro_IIA"/>
</dbReference>
<protein>
    <recommendedName>
        <fullName evidence="3">Phosphoglycolate phosphatase</fullName>
    </recommendedName>
</protein>
<dbReference type="Pfam" id="PF13344">
    <property type="entry name" value="Hydrolase_6"/>
    <property type="match status" value="1"/>
</dbReference>
<dbReference type="EMBL" id="OU466858">
    <property type="protein sequence ID" value="CAH2048405.1"/>
    <property type="molecule type" value="Genomic_DNA"/>
</dbReference>
<dbReference type="GO" id="GO:0016791">
    <property type="term" value="F:phosphatase activity"/>
    <property type="evidence" value="ECO:0007669"/>
    <property type="project" value="TreeGrafter"/>
</dbReference>
<organism evidence="1 2">
    <name type="scientific">Thlaspi arvense</name>
    <name type="common">Field penny-cress</name>
    <dbReference type="NCBI Taxonomy" id="13288"/>
    <lineage>
        <taxon>Eukaryota</taxon>
        <taxon>Viridiplantae</taxon>
        <taxon>Streptophyta</taxon>
        <taxon>Embryophyta</taxon>
        <taxon>Tracheophyta</taxon>
        <taxon>Spermatophyta</taxon>
        <taxon>Magnoliopsida</taxon>
        <taxon>eudicotyledons</taxon>
        <taxon>Gunneridae</taxon>
        <taxon>Pentapetalae</taxon>
        <taxon>rosids</taxon>
        <taxon>malvids</taxon>
        <taxon>Brassicales</taxon>
        <taxon>Brassicaceae</taxon>
        <taxon>Thlaspideae</taxon>
        <taxon>Thlaspi</taxon>
    </lineage>
</organism>
<dbReference type="GO" id="GO:0005737">
    <property type="term" value="C:cytoplasm"/>
    <property type="evidence" value="ECO:0007669"/>
    <property type="project" value="TreeGrafter"/>
</dbReference>
<evidence type="ECO:0008006" key="3">
    <source>
        <dbReference type="Google" id="ProtNLM"/>
    </source>
</evidence>
<name>A0AAU9RRF9_THLAR</name>
<dbReference type="PANTHER" id="PTHR19288">
    <property type="entry name" value="4-NITROPHENYLPHOSPHATASE-RELATED"/>
    <property type="match status" value="1"/>
</dbReference>
<evidence type="ECO:0000313" key="2">
    <source>
        <dbReference type="Proteomes" id="UP000836841"/>
    </source>
</evidence>
<gene>
    <name evidence="1" type="ORF">TAV2_LOCUS7213</name>
</gene>
<dbReference type="AlphaFoldDB" id="A0AAU9RRF9"/>
<dbReference type="InterPro" id="IPR036412">
    <property type="entry name" value="HAD-like_sf"/>
</dbReference>
<sequence>MAPQLLSSCNFKSLFDSVETFLFECNGTLFSPYFSFDSDPQGKNVVFVTNNSVKSRRQYAEKFQSFGVPSVTQEDGEKRAQWKSNSLFEHDKSVGAVVV</sequence>
<dbReference type="PANTHER" id="PTHR19288:SF75">
    <property type="entry name" value="PHOSPHOGLYCOLATE PHOSPHATASE 2"/>
    <property type="match status" value="1"/>
</dbReference>